<organism evidence="1 2">
    <name type="scientific">Triparma retinervis</name>
    <dbReference type="NCBI Taxonomy" id="2557542"/>
    <lineage>
        <taxon>Eukaryota</taxon>
        <taxon>Sar</taxon>
        <taxon>Stramenopiles</taxon>
        <taxon>Ochrophyta</taxon>
        <taxon>Bolidophyceae</taxon>
        <taxon>Parmales</taxon>
        <taxon>Triparmaceae</taxon>
        <taxon>Triparma</taxon>
    </lineage>
</organism>
<dbReference type="SUPFAM" id="SSF48371">
    <property type="entry name" value="ARM repeat"/>
    <property type="match status" value="1"/>
</dbReference>
<dbReference type="InterPro" id="IPR011989">
    <property type="entry name" value="ARM-like"/>
</dbReference>
<evidence type="ECO:0000313" key="2">
    <source>
        <dbReference type="Proteomes" id="UP001165082"/>
    </source>
</evidence>
<reference evidence="1" key="1">
    <citation type="submission" date="2022-07" db="EMBL/GenBank/DDBJ databases">
        <title>Genome analysis of Parmales, a sister group of diatoms, reveals the evolutionary specialization of diatoms from phago-mixotrophs to photoautotrophs.</title>
        <authorList>
            <person name="Ban H."/>
            <person name="Sato S."/>
            <person name="Yoshikawa S."/>
            <person name="Kazumasa Y."/>
            <person name="Nakamura Y."/>
            <person name="Ichinomiya M."/>
            <person name="Saitoh K."/>
            <person name="Sato N."/>
            <person name="Blanc-Mathieu R."/>
            <person name="Endo H."/>
            <person name="Kuwata A."/>
            <person name="Ogata H."/>
        </authorList>
    </citation>
    <scope>NUCLEOTIDE SEQUENCE</scope>
</reference>
<sequence length="574" mass="64954">MGESKDKKIDVPDDIFKAIVSAQEHAEPRVRTLAASLLEKLFNNSVDPSKLFDEILPSVWAGIEENCDTKREVPDLKTDLAADPAAPKIKNVEGVALDDTSGWRNLEASLACYDNIVKGLGHSFFQQGTKDEDVTMFLNKPNLDVLVPTSTPAVLQVLKGGLSDNWSQVRMASSVLCRAYLFPLDPASRKQADKVLIPFMILNRFYLAKGVRLYSQETWRQKVANGKEVLETHLPAVIRHYVKVLDEDNHVVRESAALAIGEIVEKIERTKVEPHLTLIGERVKAAFYDESWPVRDRACVCLSLIGKRWGVEDKVWDLIVNNLKDQIWSVRENAAWGLVQCLEKRPEKLESLISKFKKDIGSTSAEPRRTRKDVEQQANDLDRHRNQQLYSCGSLVPKLHKSANRVTGCSDCMITRPTRVWEISDGCAYLQMHVAAERKVGEEEVLEIMEQAVDATRHEEYLEHESLKTTILKVFNKVVDTRDKKELERHYCNFFIRYIVQRCGAGGLGDGLGNLMMFEGERCLRTIKAMLGEAIFWERVEENCGGEGRGMVEDILRSGSGRTLLFLKKRGREA</sequence>
<protein>
    <submittedName>
        <fullName evidence="1">Uncharacterized protein</fullName>
    </submittedName>
</protein>
<comment type="caution">
    <text evidence="1">The sequence shown here is derived from an EMBL/GenBank/DDBJ whole genome shotgun (WGS) entry which is preliminary data.</text>
</comment>
<dbReference type="EMBL" id="BRXZ01006665">
    <property type="protein sequence ID" value="GMH64351.1"/>
    <property type="molecule type" value="Genomic_DNA"/>
</dbReference>
<proteinExistence type="predicted"/>
<dbReference type="Gene3D" id="1.25.10.10">
    <property type="entry name" value="Leucine-rich Repeat Variant"/>
    <property type="match status" value="1"/>
</dbReference>
<gene>
    <name evidence="1" type="ORF">TrRE_jg1602</name>
</gene>
<keyword evidence="2" id="KW-1185">Reference proteome</keyword>
<dbReference type="InterPro" id="IPR016024">
    <property type="entry name" value="ARM-type_fold"/>
</dbReference>
<name>A0A9W7A5A3_9STRA</name>
<accession>A0A9W7A5A3</accession>
<dbReference type="OrthoDB" id="414039at2759"/>
<dbReference type="Proteomes" id="UP001165082">
    <property type="component" value="Unassembled WGS sequence"/>
</dbReference>
<evidence type="ECO:0000313" key="1">
    <source>
        <dbReference type="EMBL" id="GMH64351.1"/>
    </source>
</evidence>
<dbReference type="AlphaFoldDB" id="A0A9W7A5A3"/>